<accession>E6QHB4</accession>
<dbReference type="EMBL" id="CABQ01000002">
    <property type="protein sequence ID" value="CBI06628.1"/>
    <property type="molecule type" value="Genomic_DNA"/>
</dbReference>
<comment type="caution">
    <text evidence="1">The sequence shown here is derived from an EMBL/GenBank/DDBJ whole genome shotgun (WGS) entry which is preliminary data.</text>
</comment>
<name>E6QHB4_9ZZZZ</name>
<evidence type="ECO:0000313" key="1">
    <source>
        <dbReference type="EMBL" id="CBI06628.1"/>
    </source>
</evidence>
<protein>
    <submittedName>
        <fullName evidence="1">Uncharacterized protein</fullName>
    </submittedName>
</protein>
<reference evidence="1" key="1">
    <citation type="submission" date="2009-10" db="EMBL/GenBank/DDBJ databases">
        <title>Diversity of trophic interactions inside an arsenic-rich microbial ecosystem.</title>
        <authorList>
            <person name="Bertin P.N."/>
            <person name="Heinrich-Salmeron A."/>
            <person name="Pelletier E."/>
            <person name="Goulhen-Chollet F."/>
            <person name="Arsene-Ploetze F."/>
            <person name="Gallien S."/>
            <person name="Calteau A."/>
            <person name="Vallenet D."/>
            <person name="Casiot C."/>
            <person name="Chane-Woon-Ming B."/>
            <person name="Giloteaux L."/>
            <person name="Barakat M."/>
            <person name="Bonnefoy V."/>
            <person name="Bruneel O."/>
            <person name="Chandler M."/>
            <person name="Cleiss J."/>
            <person name="Duran R."/>
            <person name="Elbaz-Poulichet F."/>
            <person name="Fonknechten N."/>
            <person name="Lauga B."/>
            <person name="Mornico D."/>
            <person name="Ortet P."/>
            <person name="Schaeffer C."/>
            <person name="Siguier P."/>
            <person name="Alexander Thil Smith A."/>
            <person name="Van Dorsselaer A."/>
            <person name="Weissenbach J."/>
            <person name="Medigue C."/>
            <person name="Le Paslier D."/>
        </authorList>
    </citation>
    <scope>NUCLEOTIDE SEQUENCE</scope>
</reference>
<organism evidence="1">
    <name type="scientific">mine drainage metagenome</name>
    <dbReference type="NCBI Taxonomy" id="410659"/>
    <lineage>
        <taxon>unclassified sequences</taxon>
        <taxon>metagenomes</taxon>
        <taxon>ecological metagenomes</taxon>
    </lineage>
</organism>
<sequence>MQNLICGKADRVLDAFGFQELVHIRLREGCVATEGDTFHRSLVACNDRLENVFPPIGAMHVAGSERASLQIPELVEHEERMKAGATEMPVPHALLLLAMRWADA</sequence>
<gene>
    <name evidence="1" type="ORF">CARN6_2733</name>
</gene>
<dbReference type="AlphaFoldDB" id="E6QHB4"/>
<proteinExistence type="predicted"/>